<feature type="active site" description="Cysteine persulfide intermediate" evidence="11">
    <location>
        <position position="193"/>
    </location>
</feature>
<reference evidence="14" key="1">
    <citation type="submission" date="2021-05" db="EMBL/GenBank/DDBJ databases">
        <authorList>
            <person name="Pietrasiak N."/>
            <person name="Ward R."/>
            <person name="Stajich J.E."/>
            <person name="Kurbessoian T."/>
        </authorList>
    </citation>
    <scope>NUCLEOTIDE SEQUENCE</scope>
    <source>
        <strain evidence="14">GSE-NOS-MK-12-04C</strain>
    </source>
</reference>
<dbReference type="InterPro" id="IPR004506">
    <property type="entry name" value="MnmA-like"/>
</dbReference>
<evidence type="ECO:0000259" key="13">
    <source>
        <dbReference type="Pfam" id="PF20259"/>
    </source>
</evidence>
<dbReference type="HAMAP" id="MF_00144">
    <property type="entry name" value="tRNA_thiouridyl_MnmA"/>
    <property type="match status" value="1"/>
</dbReference>
<dbReference type="GO" id="GO:0000049">
    <property type="term" value="F:tRNA binding"/>
    <property type="evidence" value="ECO:0007669"/>
    <property type="project" value="UniProtKB-KW"/>
</dbReference>
<evidence type="ECO:0000313" key="14">
    <source>
        <dbReference type="EMBL" id="MBW4669440.1"/>
    </source>
</evidence>
<keyword evidence="8" id="KW-1015">Disulfide bond</keyword>
<evidence type="ECO:0000256" key="7">
    <source>
        <dbReference type="ARBA" id="ARBA00022884"/>
    </source>
</evidence>
<dbReference type="Pfam" id="PF20259">
    <property type="entry name" value="tRNA_Me_trans_M"/>
    <property type="match status" value="1"/>
</dbReference>
<dbReference type="GO" id="GO:0005737">
    <property type="term" value="C:cytoplasm"/>
    <property type="evidence" value="ECO:0007669"/>
    <property type="project" value="UniProtKB-SubCell"/>
</dbReference>
<dbReference type="InterPro" id="IPR014729">
    <property type="entry name" value="Rossmann-like_a/b/a_fold"/>
</dbReference>
<dbReference type="FunFam" id="3.40.50.620:FF:000302">
    <property type="entry name" value="tRNA-specific 2-thiouridylase MnmA"/>
    <property type="match status" value="1"/>
</dbReference>
<evidence type="ECO:0000256" key="9">
    <source>
        <dbReference type="ARBA" id="ARBA00051542"/>
    </source>
</evidence>
<dbReference type="GO" id="GO:0002143">
    <property type="term" value="P:tRNA wobble position uridine thiolation"/>
    <property type="evidence" value="ECO:0007669"/>
    <property type="project" value="TreeGrafter"/>
</dbReference>
<dbReference type="EC" id="2.8.1.13" evidence="11"/>
<feature type="region of interest" description="Interaction with tRNA" evidence="11">
    <location>
        <begin position="298"/>
        <end position="299"/>
    </location>
</feature>
<dbReference type="Pfam" id="PF03054">
    <property type="entry name" value="tRNA_Me_trans"/>
    <property type="match status" value="1"/>
</dbReference>
<feature type="binding site" evidence="11">
    <location>
        <begin position="7"/>
        <end position="14"/>
    </location>
    <ligand>
        <name>ATP</name>
        <dbReference type="ChEBI" id="CHEBI:30616"/>
    </ligand>
</feature>
<dbReference type="PANTHER" id="PTHR11933">
    <property type="entry name" value="TRNA 5-METHYLAMINOMETHYL-2-THIOURIDYLATE -METHYLTRANSFERASE"/>
    <property type="match status" value="1"/>
</dbReference>
<feature type="active site" description="Nucleophile" evidence="11">
    <location>
        <position position="94"/>
    </location>
</feature>
<evidence type="ECO:0000256" key="6">
    <source>
        <dbReference type="ARBA" id="ARBA00022840"/>
    </source>
</evidence>
<keyword evidence="3 11" id="KW-0808">Transferase</keyword>
<organism evidence="14 15">
    <name type="scientific">Cyanomargarita calcarea GSE-NOS-MK-12-04C</name>
    <dbReference type="NCBI Taxonomy" id="2839659"/>
    <lineage>
        <taxon>Bacteria</taxon>
        <taxon>Bacillati</taxon>
        <taxon>Cyanobacteriota</taxon>
        <taxon>Cyanophyceae</taxon>
        <taxon>Nostocales</taxon>
        <taxon>Cyanomargaritaceae</taxon>
        <taxon>Cyanomargarita</taxon>
    </lineage>
</organism>
<keyword evidence="5 11" id="KW-0547">Nucleotide-binding</keyword>
<feature type="binding site" evidence="11">
    <location>
        <position position="33"/>
    </location>
    <ligand>
        <name>ATP</name>
        <dbReference type="ChEBI" id="CHEBI:30616"/>
    </ligand>
</feature>
<keyword evidence="4 11" id="KW-0819">tRNA processing</keyword>
<dbReference type="GO" id="GO:0103016">
    <property type="term" value="F:tRNA-uridine 2-sulfurtransferase activity"/>
    <property type="evidence" value="ECO:0007669"/>
    <property type="project" value="UniProtKB-EC"/>
</dbReference>
<protein>
    <recommendedName>
        <fullName evidence="11">tRNA-specific 2-thiouridylase MnmA</fullName>
        <ecNumber evidence="11">2.8.1.13</ecNumber>
    </recommendedName>
</protein>
<comment type="caution">
    <text evidence="14">The sequence shown here is derived from an EMBL/GenBank/DDBJ whole genome shotgun (WGS) entry which is preliminary data.</text>
</comment>
<proteinExistence type="inferred from homology"/>
<sequence>MKKVVVGLSGGVDSSAAAAILHNQGYDVIGLTLWLMKGKGQCCSEGMVDAAYICEQLGVPHHVVDIREVFQTHIVDYLVAGYSAGITPLPCSQCNKTVKFGPMVKYAREQLGSSRIATGHYARITYNEATGRYELLRAVDRNKDQSYFLYDLSQDLLAATVFPLGELHKSETRRIAADCGLKTADKPESQDLCLVESNGSMRAFLDKYLAPKTGEIVDVGGKVLGQHDGVHHYTIGQRKGLGIAAAEPLYVIGLDAVNNKVIVGDRMKATELECTVQRVNWVSIAEPSTPIHAEVQIRYRSNPVAVTVIPALGDRARLVFDEPQFSISPGQAAVWYDGEKVLGGGIIEQG</sequence>
<comment type="catalytic activity">
    <reaction evidence="9 11">
        <text>S-sulfanyl-L-cysteinyl-[protein] + uridine(34) in tRNA + AH2 + ATP = 2-thiouridine(34) in tRNA + L-cysteinyl-[protein] + A + AMP + diphosphate + H(+)</text>
        <dbReference type="Rhea" id="RHEA:47032"/>
        <dbReference type="Rhea" id="RHEA-COMP:10131"/>
        <dbReference type="Rhea" id="RHEA-COMP:11726"/>
        <dbReference type="Rhea" id="RHEA-COMP:11727"/>
        <dbReference type="Rhea" id="RHEA-COMP:11728"/>
        <dbReference type="ChEBI" id="CHEBI:13193"/>
        <dbReference type="ChEBI" id="CHEBI:15378"/>
        <dbReference type="ChEBI" id="CHEBI:17499"/>
        <dbReference type="ChEBI" id="CHEBI:29950"/>
        <dbReference type="ChEBI" id="CHEBI:30616"/>
        <dbReference type="ChEBI" id="CHEBI:33019"/>
        <dbReference type="ChEBI" id="CHEBI:61963"/>
        <dbReference type="ChEBI" id="CHEBI:65315"/>
        <dbReference type="ChEBI" id="CHEBI:87170"/>
        <dbReference type="ChEBI" id="CHEBI:456215"/>
        <dbReference type="EC" id="2.8.1.13"/>
    </reaction>
</comment>
<comment type="function">
    <text evidence="10 11">Catalyzes the 2-thiolation of uridine at the wobble position (U34) of tRNA, leading to the formation of s(2)U34.</text>
</comment>
<dbReference type="GO" id="GO:0005524">
    <property type="term" value="F:ATP binding"/>
    <property type="evidence" value="ECO:0007669"/>
    <property type="project" value="UniProtKB-KW"/>
</dbReference>
<dbReference type="Gene3D" id="2.30.30.280">
    <property type="entry name" value="Adenine nucleotide alpha hydrolases-like domains"/>
    <property type="match status" value="1"/>
</dbReference>
<dbReference type="PANTHER" id="PTHR11933:SF5">
    <property type="entry name" value="MITOCHONDRIAL TRNA-SPECIFIC 2-THIOURIDYLASE 1"/>
    <property type="match status" value="1"/>
</dbReference>
<dbReference type="SUPFAM" id="SSF52402">
    <property type="entry name" value="Adenine nucleotide alpha hydrolases-like"/>
    <property type="match status" value="1"/>
</dbReference>
<dbReference type="Proteomes" id="UP000729701">
    <property type="component" value="Unassembled WGS sequence"/>
</dbReference>
<keyword evidence="1 11" id="KW-0963">Cytoplasm</keyword>
<evidence type="ECO:0000256" key="10">
    <source>
        <dbReference type="ARBA" id="ARBA00056575"/>
    </source>
</evidence>
<name>A0A951QP06_9CYAN</name>
<evidence type="ECO:0000256" key="11">
    <source>
        <dbReference type="HAMAP-Rule" id="MF_00144"/>
    </source>
</evidence>
<dbReference type="CDD" id="cd01998">
    <property type="entry name" value="MnmA_TRMU-like"/>
    <property type="match status" value="1"/>
</dbReference>
<reference evidence="14" key="2">
    <citation type="journal article" date="2022" name="Microbiol. Resour. Announc.">
        <title>Metagenome Sequencing to Explore Phylogenomics of Terrestrial Cyanobacteria.</title>
        <authorList>
            <person name="Ward R.D."/>
            <person name="Stajich J.E."/>
            <person name="Johansen J.R."/>
            <person name="Huntemann M."/>
            <person name="Clum A."/>
            <person name="Foster B."/>
            <person name="Foster B."/>
            <person name="Roux S."/>
            <person name="Palaniappan K."/>
            <person name="Varghese N."/>
            <person name="Mukherjee S."/>
            <person name="Reddy T.B.K."/>
            <person name="Daum C."/>
            <person name="Copeland A."/>
            <person name="Chen I.A."/>
            <person name="Ivanova N.N."/>
            <person name="Kyrpides N.C."/>
            <person name="Shapiro N."/>
            <person name="Eloe-Fadrosh E.A."/>
            <person name="Pietrasiak N."/>
        </authorList>
    </citation>
    <scope>NUCLEOTIDE SEQUENCE</scope>
    <source>
        <strain evidence="14">GSE-NOS-MK-12-04C</strain>
    </source>
</reference>
<evidence type="ECO:0000256" key="2">
    <source>
        <dbReference type="ARBA" id="ARBA00022555"/>
    </source>
</evidence>
<dbReference type="AlphaFoldDB" id="A0A951QP06"/>
<accession>A0A951QP06</accession>
<evidence type="ECO:0000256" key="3">
    <source>
        <dbReference type="ARBA" id="ARBA00022679"/>
    </source>
</evidence>
<evidence type="ECO:0000313" key="15">
    <source>
        <dbReference type="Proteomes" id="UP000729701"/>
    </source>
</evidence>
<dbReference type="InterPro" id="IPR023382">
    <property type="entry name" value="MnmA-like_central_sf"/>
</dbReference>
<dbReference type="Pfam" id="PF20258">
    <property type="entry name" value="tRNA_Me_trans_C"/>
    <property type="match status" value="1"/>
</dbReference>
<feature type="region of interest" description="Interaction with tRNA" evidence="11">
    <location>
        <begin position="143"/>
        <end position="145"/>
    </location>
</feature>
<comment type="subcellular location">
    <subcellularLocation>
        <location evidence="11">Cytoplasm</location>
    </subcellularLocation>
</comment>
<evidence type="ECO:0000256" key="8">
    <source>
        <dbReference type="ARBA" id="ARBA00023157"/>
    </source>
</evidence>
<dbReference type="NCBIfam" id="TIGR00420">
    <property type="entry name" value="trmU"/>
    <property type="match status" value="1"/>
</dbReference>
<dbReference type="Gene3D" id="3.40.50.620">
    <property type="entry name" value="HUPs"/>
    <property type="match status" value="1"/>
</dbReference>
<dbReference type="FunFam" id="2.30.30.280:FF:000001">
    <property type="entry name" value="tRNA-specific 2-thiouridylase MnmA"/>
    <property type="match status" value="1"/>
</dbReference>
<dbReference type="InterPro" id="IPR046884">
    <property type="entry name" value="MnmA-like_central"/>
</dbReference>
<gene>
    <name evidence="11 14" type="primary">mnmA</name>
    <name evidence="14" type="ORF">KME60_18990</name>
</gene>
<dbReference type="NCBIfam" id="NF001138">
    <property type="entry name" value="PRK00143.1"/>
    <property type="match status" value="1"/>
</dbReference>
<keyword evidence="7 11" id="KW-0694">RNA-binding</keyword>
<comment type="caution">
    <text evidence="11">Lacks conserved residue(s) required for the propagation of feature annotation.</text>
</comment>
<feature type="site" description="Interaction with tRNA" evidence="11">
    <location>
        <position position="331"/>
    </location>
</feature>
<evidence type="ECO:0000259" key="12">
    <source>
        <dbReference type="Pfam" id="PF20258"/>
    </source>
</evidence>
<dbReference type="FunFam" id="2.40.30.10:FF:000023">
    <property type="entry name" value="tRNA-specific 2-thiouridylase MnmA"/>
    <property type="match status" value="1"/>
</dbReference>
<keyword evidence="6 11" id="KW-0067">ATP-binding</keyword>
<feature type="site" description="Interaction with tRNA" evidence="11">
    <location>
        <position position="120"/>
    </location>
</feature>
<dbReference type="Gene3D" id="2.40.30.10">
    <property type="entry name" value="Translation factors"/>
    <property type="match status" value="1"/>
</dbReference>
<evidence type="ECO:0000256" key="4">
    <source>
        <dbReference type="ARBA" id="ARBA00022694"/>
    </source>
</evidence>
<dbReference type="EMBL" id="JAHHGZ010000020">
    <property type="protein sequence ID" value="MBW4669440.1"/>
    <property type="molecule type" value="Genomic_DNA"/>
</dbReference>
<feature type="domain" description="tRNA-specific 2-thiouridylase MnmA-like central" evidence="13">
    <location>
        <begin position="203"/>
        <end position="265"/>
    </location>
</feature>
<evidence type="ECO:0000256" key="5">
    <source>
        <dbReference type="ARBA" id="ARBA00022741"/>
    </source>
</evidence>
<keyword evidence="2 11" id="KW-0820">tRNA-binding</keyword>
<feature type="domain" description="tRNA-specific 2-thiouridylase MnmA-like C-terminal" evidence="12">
    <location>
        <begin position="273"/>
        <end position="347"/>
    </location>
</feature>
<dbReference type="InterPro" id="IPR046885">
    <property type="entry name" value="MnmA-like_C"/>
</dbReference>
<feature type="binding site" evidence="11">
    <location>
        <position position="119"/>
    </location>
    <ligand>
        <name>ATP</name>
        <dbReference type="ChEBI" id="CHEBI:30616"/>
    </ligand>
</feature>
<comment type="similarity">
    <text evidence="11">Belongs to the MnmA/TRMU family.</text>
</comment>
<evidence type="ECO:0000256" key="1">
    <source>
        <dbReference type="ARBA" id="ARBA00022490"/>
    </source>
</evidence>